<gene>
    <name evidence="1" type="ORF">M513_05102</name>
    <name evidence="2" type="ORF">M514_05102</name>
</gene>
<dbReference type="AlphaFoldDB" id="A0A085MA37"/>
<keyword evidence="3" id="KW-1185">Reference proteome</keyword>
<dbReference type="EMBL" id="KL363211">
    <property type="protein sequence ID" value="KFD54083.1"/>
    <property type="molecule type" value="Genomic_DNA"/>
</dbReference>
<organism evidence="1 3">
    <name type="scientific">Trichuris suis</name>
    <name type="common">pig whipworm</name>
    <dbReference type="NCBI Taxonomy" id="68888"/>
    <lineage>
        <taxon>Eukaryota</taxon>
        <taxon>Metazoa</taxon>
        <taxon>Ecdysozoa</taxon>
        <taxon>Nematoda</taxon>
        <taxon>Enoplea</taxon>
        <taxon>Dorylaimia</taxon>
        <taxon>Trichinellida</taxon>
        <taxon>Trichuridae</taxon>
        <taxon>Trichuris</taxon>
    </lineage>
</organism>
<name>A0A085MA37_9BILA</name>
<dbReference type="Proteomes" id="UP000030764">
    <property type="component" value="Unassembled WGS sequence"/>
</dbReference>
<dbReference type="Proteomes" id="UP000030758">
    <property type="component" value="Unassembled WGS sequence"/>
</dbReference>
<evidence type="ECO:0000313" key="1">
    <source>
        <dbReference type="EMBL" id="KFD54083.1"/>
    </source>
</evidence>
<protein>
    <submittedName>
        <fullName evidence="1">Uncharacterized protein</fullName>
    </submittedName>
</protein>
<reference evidence="1 3" key="1">
    <citation type="journal article" date="2014" name="Nat. Genet.">
        <title>Genome and transcriptome of the porcine whipworm Trichuris suis.</title>
        <authorList>
            <person name="Jex A.R."/>
            <person name="Nejsum P."/>
            <person name="Schwarz E.M."/>
            <person name="Hu L."/>
            <person name="Young N.D."/>
            <person name="Hall R.S."/>
            <person name="Korhonen P.K."/>
            <person name="Liao S."/>
            <person name="Thamsborg S."/>
            <person name="Xia J."/>
            <person name="Xu P."/>
            <person name="Wang S."/>
            <person name="Scheerlinck J.P."/>
            <person name="Hofmann A."/>
            <person name="Sternberg P.W."/>
            <person name="Wang J."/>
            <person name="Gasser R.B."/>
        </authorList>
    </citation>
    <scope>NUCLEOTIDE SEQUENCE [LARGE SCALE GENOMIC DNA]</scope>
    <source>
        <strain evidence="2">DCEP-RM93F</strain>
        <strain evidence="1">DCEP-RM93M</strain>
    </source>
</reference>
<dbReference type="EMBL" id="KL367516">
    <property type="protein sequence ID" value="KFD67238.1"/>
    <property type="molecule type" value="Genomic_DNA"/>
</dbReference>
<sequence length="74" mass="8533">MTLQRLVLIGSRTLFRRRCTIVSNLGHAAFLGSFTIKVCLAEHSCSYRAERIRWTRSGLGFLSCENSAEFWMFE</sequence>
<proteinExistence type="predicted"/>
<evidence type="ECO:0000313" key="3">
    <source>
        <dbReference type="Proteomes" id="UP000030764"/>
    </source>
</evidence>
<accession>A0A085MA37</accession>
<evidence type="ECO:0000313" key="2">
    <source>
        <dbReference type="EMBL" id="KFD67238.1"/>
    </source>
</evidence>